<comment type="subcellular location">
    <subcellularLocation>
        <location evidence="1">Cytoplasm</location>
    </subcellularLocation>
</comment>
<evidence type="ECO:0000256" key="9">
    <source>
        <dbReference type="SAM" id="Coils"/>
    </source>
</evidence>
<evidence type="ECO:0000256" key="5">
    <source>
        <dbReference type="ARBA" id="ARBA00022618"/>
    </source>
</evidence>
<keyword evidence="5" id="KW-0132">Cell division</keyword>
<dbReference type="Proteomes" id="UP000230842">
    <property type="component" value="Unassembled WGS sequence"/>
</dbReference>
<dbReference type="InterPro" id="IPR007793">
    <property type="entry name" value="DivIVA_fam"/>
</dbReference>
<keyword evidence="12" id="KW-1185">Reference proteome</keyword>
<dbReference type="RefSeq" id="WP_039343695.1">
    <property type="nucleotide sequence ID" value="NZ_PGEZ01000001.1"/>
</dbReference>
<evidence type="ECO:0000256" key="2">
    <source>
        <dbReference type="ARBA" id="ARBA00009008"/>
    </source>
</evidence>
<dbReference type="OrthoDB" id="4946401at2"/>
<dbReference type="GO" id="GO:0051301">
    <property type="term" value="P:cell division"/>
    <property type="evidence" value="ECO:0007669"/>
    <property type="project" value="UniProtKB-KW"/>
</dbReference>
<evidence type="ECO:0000256" key="8">
    <source>
        <dbReference type="ARBA" id="ARBA00031737"/>
    </source>
</evidence>
<gene>
    <name evidence="11" type="ORF">CLV56_1832</name>
</gene>
<name>A0A0B2BRC9_9ACTN</name>
<reference evidence="11 12" key="1">
    <citation type="submission" date="2017-11" db="EMBL/GenBank/DDBJ databases">
        <title>Genomic Encyclopedia of Archaeal and Bacterial Type Strains, Phase II (KMG-II): From Individual Species to Whole Genera.</title>
        <authorList>
            <person name="Goeker M."/>
        </authorList>
    </citation>
    <scope>NUCLEOTIDE SEQUENCE [LARGE SCALE GENOMIC DNA]</scope>
    <source>
        <strain evidence="11 12">DSM 27763</strain>
    </source>
</reference>
<evidence type="ECO:0000256" key="6">
    <source>
        <dbReference type="ARBA" id="ARBA00023054"/>
    </source>
</evidence>
<dbReference type="PANTHER" id="PTHR35794:SF2">
    <property type="entry name" value="CELL DIVISION PROTEIN DIVIVA"/>
    <property type="match status" value="1"/>
</dbReference>
<evidence type="ECO:0000256" key="10">
    <source>
        <dbReference type="SAM" id="MobiDB-lite"/>
    </source>
</evidence>
<organism evidence="11 12">
    <name type="scientific">Mumia flava</name>
    <dbReference type="NCBI Taxonomy" id="1348852"/>
    <lineage>
        <taxon>Bacteria</taxon>
        <taxon>Bacillati</taxon>
        <taxon>Actinomycetota</taxon>
        <taxon>Actinomycetes</taxon>
        <taxon>Propionibacteriales</taxon>
        <taxon>Nocardioidaceae</taxon>
        <taxon>Mumia</taxon>
    </lineage>
</organism>
<dbReference type="Pfam" id="PF05103">
    <property type="entry name" value="DivIVA"/>
    <property type="match status" value="1"/>
</dbReference>
<evidence type="ECO:0000313" key="12">
    <source>
        <dbReference type="Proteomes" id="UP000230842"/>
    </source>
</evidence>
<dbReference type="NCBIfam" id="TIGR03544">
    <property type="entry name" value="DivI1A_domain"/>
    <property type="match status" value="1"/>
</dbReference>
<dbReference type="Gene3D" id="6.10.250.660">
    <property type="match status" value="1"/>
</dbReference>
<keyword evidence="7" id="KW-0131">Cell cycle</keyword>
<dbReference type="InterPro" id="IPR019933">
    <property type="entry name" value="DivIVA_domain"/>
</dbReference>
<evidence type="ECO:0000313" key="11">
    <source>
        <dbReference type="EMBL" id="PJJ57597.1"/>
    </source>
</evidence>
<accession>A0A0B2BRC9</accession>
<sequence length="204" mass="22547">MTSTDVSKIAAEIRRATFTIRRRGFDEDEVLDYLAQLAESVQHLEDDNASLRRELDAKRAELEEKAEAGTEISAQAVIMFAEAQKVADSLIDEAVQHARDLMMSARTQQRDIVKEAHAAAEEAASKAEAAATRLPATTDGAAPVERTEGGAVYDHPVPEIEYVRTFAKVAQIQLRSVLEALTEQVDALGEMPDLRRDDRRGDDR</sequence>
<comment type="similarity">
    <text evidence="2">Belongs to the DivIVA family.</text>
</comment>
<keyword evidence="6 9" id="KW-0175">Coiled coil</keyword>
<protein>
    <recommendedName>
        <fullName evidence="3">Cell wall synthesis protein Wag31</fullName>
    </recommendedName>
    <alternativeName>
        <fullName evidence="8">Antigen 84</fullName>
    </alternativeName>
</protein>
<keyword evidence="4" id="KW-0963">Cytoplasm</keyword>
<evidence type="ECO:0000256" key="3">
    <source>
        <dbReference type="ARBA" id="ARBA00018787"/>
    </source>
</evidence>
<dbReference type="GO" id="GO:0005737">
    <property type="term" value="C:cytoplasm"/>
    <property type="evidence" value="ECO:0007669"/>
    <property type="project" value="UniProtKB-SubCell"/>
</dbReference>
<dbReference type="PANTHER" id="PTHR35794">
    <property type="entry name" value="CELL DIVISION PROTEIN DIVIVA"/>
    <property type="match status" value="1"/>
</dbReference>
<feature type="coiled-coil region" evidence="9">
    <location>
        <begin position="34"/>
        <end position="72"/>
    </location>
</feature>
<dbReference type="AlphaFoldDB" id="A0A0B2BRC9"/>
<dbReference type="EMBL" id="PGEZ01000001">
    <property type="protein sequence ID" value="PJJ57597.1"/>
    <property type="molecule type" value="Genomic_DNA"/>
</dbReference>
<evidence type="ECO:0000256" key="4">
    <source>
        <dbReference type="ARBA" id="ARBA00022490"/>
    </source>
</evidence>
<evidence type="ECO:0000256" key="7">
    <source>
        <dbReference type="ARBA" id="ARBA00023306"/>
    </source>
</evidence>
<proteinExistence type="inferred from homology"/>
<feature type="region of interest" description="Disordered" evidence="10">
    <location>
        <begin position="117"/>
        <end position="150"/>
    </location>
</feature>
<evidence type="ECO:0000256" key="1">
    <source>
        <dbReference type="ARBA" id="ARBA00004496"/>
    </source>
</evidence>
<comment type="caution">
    <text evidence="11">The sequence shown here is derived from an EMBL/GenBank/DDBJ whole genome shotgun (WGS) entry which is preliminary data.</text>
</comment>